<evidence type="ECO:0000313" key="2">
    <source>
        <dbReference type="EMBL" id="APD18505.1"/>
    </source>
</evidence>
<dbReference type="Pfam" id="PF04149">
    <property type="entry name" value="DUF397"/>
    <property type="match status" value="1"/>
</dbReference>
<name>A0A1J0MBV2_9CAUD</name>
<dbReference type="EMBL" id="KY092479">
    <property type="protein sequence ID" value="APD18505.1"/>
    <property type="molecule type" value="Genomic_DNA"/>
</dbReference>
<sequence length="60" mass="6464">MTEPVWRTSTYSGSNDNCVEVADNTPRVLVRDTKDHGAGMLTVAPAAWSSFTSFASDLAE</sequence>
<dbReference type="Proteomes" id="UP000222426">
    <property type="component" value="Segment"/>
</dbReference>
<proteinExistence type="predicted"/>
<keyword evidence="3" id="KW-1185">Reference proteome</keyword>
<accession>A0A1J0MBV2</accession>
<evidence type="ECO:0000259" key="1">
    <source>
        <dbReference type="Pfam" id="PF04149"/>
    </source>
</evidence>
<dbReference type="InterPro" id="IPR007278">
    <property type="entry name" value="DUF397"/>
</dbReference>
<feature type="domain" description="DUF397" evidence="1">
    <location>
        <begin position="5"/>
        <end position="53"/>
    </location>
</feature>
<reference evidence="2 3" key="1">
    <citation type="submission" date="2016-11" db="EMBL/GenBank/DDBJ databases">
        <authorList>
            <person name="Meyer C.L."/>
            <person name="Nguyen V."/>
            <person name="Scott S.R."/>
            <person name="Nayek S."/>
            <person name="Syed N."/>
            <person name="Wagner P.E."/>
            <person name="Bhuiyan S."/>
            <person name="Layton S.R."/>
            <person name="Donegan-Quick R."/>
            <person name="Kim T."/>
            <person name="Visi D.K."/>
            <person name="Allen M.S."/>
            <person name="Hughes L.E."/>
            <person name="Garlena R.A."/>
            <person name="Russell D.A."/>
            <person name="Pope W.H."/>
            <person name="Jacobs-Sera D."/>
            <person name="Hendrix R.W."/>
            <person name="Hatfull G.F."/>
        </authorList>
    </citation>
    <scope>NUCLEOTIDE SEQUENCE [LARGE SCALE GENOMIC DNA]</scope>
</reference>
<organism evidence="2 3">
    <name type="scientific">Streptomyces phage Ididsumtinwong</name>
    <dbReference type="NCBI Taxonomy" id="1920308"/>
    <lineage>
        <taxon>Viruses</taxon>
        <taxon>Duplodnaviria</taxon>
        <taxon>Heunggongvirae</taxon>
        <taxon>Uroviricota</taxon>
        <taxon>Caudoviricetes</taxon>
        <taxon>Austintatiousvirus</taxon>
        <taxon>Austintatiousvirus ididsumtinwong</taxon>
    </lineage>
</organism>
<evidence type="ECO:0000313" key="3">
    <source>
        <dbReference type="Proteomes" id="UP000222426"/>
    </source>
</evidence>
<gene>
    <name evidence="2" type="ORF">SEA_IDIDSUMTINWONG_30</name>
</gene>
<protein>
    <recommendedName>
        <fullName evidence="1">DUF397 domain-containing protein</fullName>
    </recommendedName>
</protein>